<reference evidence="2" key="1">
    <citation type="journal article" date="2020" name="Nature">
        <title>Giant virus diversity and host interactions through global metagenomics.</title>
        <authorList>
            <person name="Schulz F."/>
            <person name="Roux S."/>
            <person name="Paez-Espino D."/>
            <person name="Jungbluth S."/>
            <person name="Walsh D.A."/>
            <person name="Denef V.J."/>
            <person name="McMahon K.D."/>
            <person name="Konstantinidis K.T."/>
            <person name="Eloe-Fadrosh E.A."/>
            <person name="Kyrpides N.C."/>
            <person name="Woyke T."/>
        </authorList>
    </citation>
    <scope>NUCLEOTIDE SEQUENCE</scope>
    <source>
        <strain evidence="2">GVMAG-M-3300009155-48</strain>
    </source>
</reference>
<sequence length="474" mass="52874">MSARLNMNEVRYYSWKGKTFNQITSAFQKNKIVLPTTKGNVLFNARPLPIYRRESRSKSAPATGNERTSASIDQLNMPNGYSLTANNVNCTFGVLNVLDGKEANETTNKYQNGSCVTTNPCMSQEYNARRRVRSGGMIKKNSAATGATYDPYYTSTKQLLMSRNKTFEQNQYNYIRQGDSTAKPGSNSAAGNVYSAHGMSTCAKYHITSALGNNTFKYQWFDGIEYPVTFDDGYYDLDDLNQQFKLAMIKYKHYLILKSTISKIFLMNIGYNSVTKRIELQSYAYNTTTYSTSMYDYADNWKTYVETFSINAATSVVPVFKILNNGFQDVIGFAAGNYPSVVISISGGKAYQHPTTTSFTYTGNQTSISATTAALLPKYSLVYYKPSNSQFAHQGAVSASSLITRLKYNTVTDNSYKYQKAYGMAMANALAYGVPEGGYTIKDKIGYPVKQTPTFSKYSDGFTRCPVKSFANKI</sequence>
<dbReference type="AlphaFoldDB" id="A0A6C0EX99"/>
<feature type="region of interest" description="Disordered" evidence="1">
    <location>
        <begin position="53"/>
        <end position="73"/>
    </location>
</feature>
<protein>
    <submittedName>
        <fullName evidence="2">Uncharacterized protein</fullName>
    </submittedName>
</protein>
<organism evidence="2">
    <name type="scientific">viral metagenome</name>
    <dbReference type="NCBI Taxonomy" id="1070528"/>
    <lineage>
        <taxon>unclassified sequences</taxon>
        <taxon>metagenomes</taxon>
        <taxon>organismal metagenomes</taxon>
    </lineage>
</organism>
<feature type="compositionally biased region" description="Polar residues" evidence="1">
    <location>
        <begin position="58"/>
        <end position="73"/>
    </location>
</feature>
<dbReference type="EMBL" id="MN738925">
    <property type="protein sequence ID" value="QHT31865.1"/>
    <property type="molecule type" value="Genomic_DNA"/>
</dbReference>
<accession>A0A6C0EX99</accession>
<proteinExistence type="predicted"/>
<name>A0A6C0EX99_9ZZZZ</name>
<evidence type="ECO:0000256" key="1">
    <source>
        <dbReference type="SAM" id="MobiDB-lite"/>
    </source>
</evidence>
<evidence type="ECO:0000313" key="2">
    <source>
        <dbReference type="EMBL" id="QHT31865.1"/>
    </source>
</evidence>